<dbReference type="PROSITE" id="PS51198">
    <property type="entry name" value="UVRD_HELICASE_ATP_BIND"/>
    <property type="match status" value="1"/>
</dbReference>
<dbReference type="InterPro" id="IPR014017">
    <property type="entry name" value="DNA_helicase_UvrD-like_C"/>
</dbReference>
<gene>
    <name evidence="19" type="ORF">GGD89_000323</name>
</gene>
<evidence type="ECO:0000256" key="14">
    <source>
        <dbReference type="ARBA" id="ARBA00048988"/>
    </source>
</evidence>
<reference evidence="19 20" key="1">
    <citation type="submission" date="2020-08" db="EMBL/GenBank/DDBJ databases">
        <title>Genome sequencing of Purple Non-Sulfur Bacteria from various extreme environments.</title>
        <authorList>
            <person name="Mayer M."/>
        </authorList>
    </citation>
    <scope>NUCLEOTIDE SEQUENCE [LARGE SCALE GENOMIC DNA]</scope>
    <source>
        <strain evidence="19 20">JA131</strain>
    </source>
</reference>
<evidence type="ECO:0000313" key="20">
    <source>
        <dbReference type="Proteomes" id="UP000554286"/>
    </source>
</evidence>
<sequence length="1191" mass="126847">MTGAPASSPGALDPVALAGREQRRAADPAVSAWVAASAGSGKTKVLTDRVLNLLLEDTAPERILCLTFTKAAAAEMANRVADRLAGWAVADDATLARALTDLAGRPPSPGGMALARRLFARVLDTPGGLRIQTIHAFCQSVLRRFPLEAGLSPGFQVMDERVAREAAEVALRTVLDAARLGDPARDPLTQALALVTERVSEDRFPKLMAAMTGAAPRLRRLFAARGGLTATQRAIQARLGLAGDETPGSLVAAACADQAFDGPALRAAAAVLAGMGAKTDKGRAEAVAAFLAAPAEARPDALATYVKVFFDSKGMPRPPDRLSATKAVRDGHPEVMDALAAEQERLIRLDARRRAALVAEATNALLTVADAYLRALAAQKTARGLLDFDDLIHHTRALLERADGAAWVLYKLDGGLDHLLIDEAQDTSPDQWAVARALTEEFHAGLGREGPPGAAAPPRRTVFAVGDRKQSIYGFQGADPAGFEAMRARVAARARATGARFEDVGLHVSFRSTPAVLEVVNRVFARDDARDGVAETTADVTHIPARVGQAGLVELWPPVDPPAGADPEPWKPPVERLRVESAPTRLARLVARRIHRMIAGDEGRGGERLPARDRPIRAGDVLVLVRRRTAFVGDLTRALKTLGVPVAGADRMVLTEQMAVMDLMALGQAVLLPQDDLTLATVLKGPLIGLTEDELFTLAHGRGARSLWSVLEDHAGADSAFGRAWRRLSDVMARADRVPPHELFAHVLERLDGRRALIARLGTEAEDPIDEFLAQALAHDRDQAPSLGAFLRALAVAGTEIKRDLDHGGGVLGGGAVRVMTVHGSKGLQAPVVILPDTLGMPPAGDTHVDFEGDGDDALPFWAPRAADREPAVTQPLHEARLVAQEREYRRLLYVALTRAEDRLIVCGWNTRRRASDGTWYHLVARALEGFAAVDPVPDPDLMAAGVAEADAHVRRHRGEQVRPPRADGAGEGGAAVPPDEADPPWLWRAPAAEPRPSRPLAPSRMEVDPAAASPVAPAGAPDPFQRGRLIHRLLQSLPDLPPAGWAAAARAYLARPAHGLAPETVAAITAEVQAVLDDAALAPVFGPGSRAEVPIVGLVAGEVVSGQVDRLLVTDDRVMVLDFKTNRPPPSDPAKVPPVYLRQMALYRAVLRQVYPDRPILCALAWTVGPRLMVLDAGLLDTGPRPAGER</sequence>
<evidence type="ECO:0000256" key="3">
    <source>
        <dbReference type="ARBA" id="ARBA00022763"/>
    </source>
</evidence>
<feature type="domain" description="UvrD-like helicase C-terminal" evidence="18">
    <location>
        <begin position="514"/>
        <end position="827"/>
    </location>
</feature>
<dbReference type="InterPro" id="IPR014016">
    <property type="entry name" value="UvrD-like_ATP-bd"/>
</dbReference>
<evidence type="ECO:0000256" key="2">
    <source>
        <dbReference type="ARBA" id="ARBA00022741"/>
    </source>
</evidence>
<dbReference type="InterPro" id="IPR038726">
    <property type="entry name" value="PDDEXK_AddAB-type"/>
</dbReference>
<comment type="catalytic activity">
    <reaction evidence="14">
        <text>ATP + H2O = ADP + phosphate + H(+)</text>
        <dbReference type="Rhea" id="RHEA:13065"/>
        <dbReference type="ChEBI" id="CHEBI:15377"/>
        <dbReference type="ChEBI" id="CHEBI:15378"/>
        <dbReference type="ChEBI" id="CHEBI:30616"/>
        <dbReference type="ChEBI" id="CHEBI:43474"/>
        <dbReference type="ChEBI" id="CHEBI:456216"/>
        <dbReference type="EC" id="5.6.2.4"/>
    </reaction>
</comment>
<dbReference type="GO" id="GO:0043138">
    <property type="term" value="F:3'-5' DNA helicase activity"/>
    <property type="evidence" value="ECO:0007669"/>
    <property type="project" value="UniProtKB-EC"/>
</dbReference>
<dbReference type="RefSeq" id="WP_184042356.1">
    <property type="nucleotide sequence ID" value="NZ_JACIGK010000002.1"/>
</dbReference>
<dbReference type="InterPro" id="IPR011604">
    <property type="entry name" value="PDDEXK-like_dom_sf"/>
</dbReference>
<dbReference type="EMBL" id="JACIGK010000002">
    <property type="protein sequence ID" value="MBB4264716.1"/>
    <property type="molecule type" value="Genomic_DNA"/>
</dbReference>
<dbReference type="Pfam" id="PF12705">
    <property type="entry name" value="PDDEXK_1"/>
    <property type="match status" value="1"/>
</dbReference>
<dbReference type="EC" id="5.6.2.4" evidence="12"/>
<dbReference type="Pfam" id="PF13361">
    <property type="entry name" value="UvrD_C"/>
    <property type="match status" value="1"/>
</dbReference>
<dbReference type="SUPFAM" id="SSF52980">
    <property type="entry name" value="Restriction endonuclease-like"/>
    <property type="match status" value="1"/>
</dbReference>
<keyword evidence="1" id="KW-0540">Nuclease</keyword>
<dbReference type="AlphaFoldDB" id="A0A7W6RA20"/>
<name>A0A7W6RA20_9PROT</name>
<keyword evidence="20" id="KW-1185">Reference proteome</keyword>
<dbReference type="GO" id="GO:0000725">
    <property type="term" value="P:recombinational repair"/>
    <property type="evidence" value="ECO:0007669"/>
    <property type="project" value="TreeGrafter"/>
</dbReference>
<evidence type="ECO:0000313" key="19">
    <source>
        <dbReference type="EMBL" id="MBB4264716.1"/>
    </source>
</evidence>
<evidence type="ECO:0000256" key="12">
    <source>
        <dbReference type="ARBA" id="ARBA00034808"/>
    </source>
</evidence>
<evidence type="ECO:0000256" key="7">
    <source>
        <dbReference type="ARBA" id="ARBA00022840"/>
    </source>
</evidence>
<dbReference type="GO" id="GO:0005829">
    <property type="term" value="C:cytosol"/>
    <property type="evidence" value="ECO:0007669"/>
    <property type="project" value="TreeGrafter"/>
</dbReference>
<organism evidence="19 20">
    <name type="scientific">Roseospira visakhapatnamensis</name>
    <dbReference type="NCBI Taxonomy" id="390880"/>
    <lineage>
        <taxon>Bacteria</taxon>
        <taxon>Pseudomonadati</taxon>
        <taxon>Pseudomonadota</taxon>
        <taxon>Alphaproteobacteria</taxon>
        <taxon>Rhodospirillales</taxon>
        <taxon>Rhodospirillaceae</taxon>
        <taxon>Roseospira</taxon>
    </lineage>
</organism>
<evidence type="ECO:0000256" key="8">
    <source>
        <dbReference type="ARBA" id="ARBA00023125"/>
    </source>
</evidence>
<dbReference type="NCBIfam" id="TIGR02784">
    <property type="entry name" value="addA_alphas"/>
    <property type="match status" value="1"/>
</dbReference>
<dbReference type="InterPro" id="IPR011335">
    <property type="entry name" value="Restrct_endonuc-II-like"/>
</dbReference>
<keyword evidence="4 15" id="KW-0378">Hydrolase</keyword>
<proteinExistence type="predicted"/>
<evidence type="ECO:0000256" key="4">
    <source>
        <dbReference type="ARBA" id="ARBA00022801"/>
    </source>
</evidence>
<comment type="catalytic activity">
    <reaction evidence="11">
        <text>Couples ATP hydrolysis with the unwinding of duplex DNA by translocating in the 3'-5' direction.</text>
        <dbReference type="EC" id="5.6.2.4"/>
    </reaction>
</comment>
<dbReference type="Gene3D" id="1.10.486.10">
    <property type="entry name" value="PCRA, domain 4"/>
    <property type="match status" value="1"/>
</dbReference>
<feature type="compositionally biased region" description="Low complexity" evidence="16">
    <location>
        <begin position="989"/>
        <end position="1023"/>
    </location>
</feature>
<dbReference type="GO" id="GO:0003677">
    <property type="term" value="F:DNA binding"/>
    <property type="evidence" value="ECO:0007669"/>
    <property type="project" value="UniProtKB-KW"/>
</dbReference>
<keyword evidence="3" id="KW-0227">DNA damage</keyword>
<evidence type="ECO:0000256" key="10">
    <source>
        <dbReference type="ARBA" id="ARBA00023235"/>
    </source>
</evidence>
<dbReference type="GO" id="GO:0005524">
    <property type="term" value="F:ATP binding"/>
    <property type="evidence" value="ECO:0007669"/>
    <property type="project" value="UniProtKB-UniRule"/>
</dbReference>
<keyword evidence="9" id="KW-0234">DNA repair</keyword>
<dbReference type="InterPro" id="IPR000212">
    <property type="entry name" value="DNA_helicase_UvrD/REP"/>
</dbReference>
<dbReference type="Gene3D" id="3.40.50.300">
    <property type="entry name" value="P-loop containing nucleotide triphosphate hydrolases"/>
    <property type="match status" value="4"/>
</dbReference>
<dbReference type="PANTHER" id="PTHR11070:SF2">
    <property type="entry name" value="ATP-DEPENDENT DNA HELICASE SRS2"/>
    <property type="match status" value="1"/>
</dbReference>
<dbReference type="PROSITE" id="PS51217">
    <property type="entry name" value="UVRD_HELICASE_CTER"/>
    <property type="match status" value="1"/>
</dbReference>
<dbReference type="SUPFAM" id="SSF52540">
    <property type="entry name" value="P-loop containing nucleoside triphosphate hydrolases"/>
    <property type="match status" value="1"/>
</dbReference>
<evidence type="ECO:0000259" key="18">
    <source>
        <dbReference type="PROSITE" id="PS51217"/>
    </source>
</evidence>
<evidence type="ECO:0000256" key="13">
    <source>
        <dbReference type="ARBA" id="ARBA00034923"/>
    </source>
</evidence>
<dbReference type="Proteomes" id="UP000554286">
    <property type="component" value="Unassembled WGS sequence"/>
</dbReference>
<evidence type="ECO:0000256" key="1">
    <source>
        <dbReference type="ARBA" id="ARBA00022722"/>
    </source>
</evidence>
<dbReference type="InterPro" id="IPR014151">
    <property type="entry name" value="DNA_helicase_AddA"/>
</dbReference>
<evidence type="ECO:0000256" key="15">
    <source>
        <dbReference type="PROSITE-ProRule" id="PRU00560"/>
    </source>
</evidence>
<keyword evidence="7 15" id="KW-0067">ATP-binding</keyword>
<evidence type="ECO:0000259" key="17">
    <source>
        <dbReference type="PROSITE" id="PS51198"/>
    </source>
</evidence>
<evidence type="ECO:0000256" key="11">
    <source>
        <dbReference type="ARBA" id="ARBA00034617"/>
    </source>
</evidence>
<feature type="region of interest" description="Disordered" evidence="16">
    <location>
        <begin position="954"/>
        <end position="1023"/>
    </location>
</feature>
<dbReference type="Gene3D" id="3.90.320.10">
    <property type="match status" value="1"/>
</dbReference>
<keyword evidence="6" id="KW-0269">Exonuclease</keyword>
<keyword evidence="8" id="KW-0238">DNA-binding</keyword>
<keyword evidence="10" id="KW-0413">Isomerase</keyword>
<comment type="caution">
    <text evidence="19">The sequence shown here is derived from an EMBL/GenBank/DDBJ whole genome shotgun (WGS) entry which is preliminary data.</text>
</comment>
<protein>
    <recommendedName>
        <fullName evidence="12">DNA 3'-5' helicase</fullName>
        <ecNumber evidence="12">5.6.2.4</ecNumber>
    </recommendedName>
    <alternativeName>
        <fullName evidence="13">DNA 3'-5' helicase II</fullName>
    </alternativeName>
</protein>
<accession>A0A7W6RA20</accession>
<evidence type="ECO:0000256" key="5">
    <source>
        <dbReference type="ARBA" id="ARBA00022806"/>
    </source>
</evidence>
<dbReference type="InterPro" id="IPR027417">
    <property type="entry name" value="P-loop_NTPase"/>
</dbReference>
<keyword evidence="2 15" id="KW-0547">Nucleotide-binding</keyword>
<evidence type="ECO:0000256" key="16">
    <source>
        <dbReference type="SAM" id="MobiDB-lite"/>
    </source>
</evidence>
<keyword evidence="5 15" id="KW-0347">Helicase</keyword>
<evidence type="ECO:0000256" key="6">
    <source>
        <dbReference type="ARBA" id="ARBA00022839"/>
    </source>
</evidence>
<evidence type="ECO:0000256" key="9">
    <source>
        <dbReference type="ARBA" id="ARBA00023204"/>
    </source>
</evidence>
<dbReference type="PANTHER" id="PTHR11070">
    <property type="entry name" value="UVRD / RECB / PCRA DNA HELICASE FAMILY MEMBER"/>
    <property type="match status" value="1"/>
</dbReference>
<feature type="domain" description="UvrD-like helicase ATP-binding" evidence="17">
    <location>
        <begin position="15"/>
        <end position="513"/>
    </location>
</feature>
<dbReference type="GO" id="GO:0033202">
    <property type="term" value="C:DNA helicase complex"/>
    <property type="evidence" value="ECO:0007669"/>
    <property type="project" value="TreeGrafter"/>
</dbReference>
<dbReference type="GO" id="GO:0004527">
    <property type="term" value="F:exonuclease activity"/>
    <property type="evidence" value="ECO:0007669"/>
    <property type="project" value="UniProtKB-KW"/>
</dbReference>
<feature type="binding site" evidence="15">
    <location>
        <begin position="36"/>
        <end position="43"/>
    </location>
    <ligand>
        <name>ATP</name>
        <dbReference type="ChEBI" id="CHEBI:30616"/>
    </ligand>
</feature>
<dbReference type="Pfam" id="PF00580">
    <property type="entry name" value="UvrD-helicase"/>
    <property type="match status" value="1"/>
</dbReference>